<evidence type="ECO:0000256" key="1">
    <source>
        <dbReference type="ARBA" id="ARBA00001974"/>
    </source>
</evidence>
<evidence type="ECO:0000313" key="6">
    <source>
        <dbReference type="EMBL" id="QAB18809.1"/>
    </source>
</evidence>
<comment type="cofactor">
    <cofactor evidence="1">
        <name>FAD</name>
        <dbReference type="ChEBI" id="CHEBI:57692"/>
    </cofactor>
</comment>
<dbReference type="Proteomes" id="UP000285768">
    <property type="component" value="Chromosome"/>
</dbReference>
<keyword evidence="2" id="KW-0285">Flavoprotein</keyword>
<evidence type="ECO:0000313" key="7">
    <source>
        <dbReference type="Proteomes" id="UP000285768"/>
    </source>
</evidence>
<evidence type="ECO:0000256" key="2">
    <source>
        <dbReference type="ARBA" id="ARBA00022630"/>
    </source>
</evidence>
<reference evidence="6 7" key="1">
    <citation type="submission" date="2019-01" db="EMBL/GenBank/DDBJ databases">
        <title>Leucobacter muris sp. nov. isolated from the nose of a laboratory mouse.</title>
        <authorList>
            <person name="Benga L."/>
            <person name="Sproeer C."/>
            <person name="Schumann P."/>
            <person name="Verbarg S."/>
            <person name="Bunk B."/>
            <person name="Engelhardt E."/>
            <person name="Benten P.M."/>
            <person name="Sager M."/>
        </authorList>
    </citation>
    <scope>NUCLEOTIDE SEQUENCE [LARGE SCALE GENOMIC DNA]</scope>
    <source>
        <strain evidence="6 7">DSM 101948</strain>
    </source>
</reference>
<dbReference type="RefSeq" id="WP_128387548.1">
    <property type="nucleotide sequence ID" value="NZ_CP035037.1"/>
</dbReference>
<dbReference type="InterPro" id="IPR045170">
    <property type="entry name" value="MTOX"/>
</dbReference>
<evidence type="ECO:0000256" key="3">
    <source>
        <dbReference type="ARBA" id="ARBA00022827"/>
    </source>
</evidence>
<organism evidence="6 7">
    <name type="scientific">Leucobacter muris</name>
    <dbReference type="NCBI Taxonomy" id="1935379"/>
    <lineage>
        <taxon>Bacteria</taxon>
        <taxon>Bacillati</taxon>
        <taxon>Actinomycetota</taxon>
        <taxon>Actinomycetes</taxon>
        <taxon>Micrococcales</taxon>
        <taxon>Microbacteriaceae</taxon>
        <taxon>Leucobacter</taxon>
    </lineage>
</organism>
<dbReference type="InterPro" id="IPR006076">
    <property type="entry name" value="FAD-dep_OxRdtase"/>
</dbReference>
<name>A0ABX5QI99_9MICO</name>
<dbReference type="PANTHER" id="PTHR10961">
    <property type="entry name" value="PEROXISOMAL SARCOSINE OXIDASE"/>
    <property type="match status" value="1"/>
</dbReference>
<dbReference type="PANTHER" id="PTHR10961:SF46">
    <property type="entry name" value="PEROXISOMAL SARCOSINE OXIDASE"/>
    <property type="match status" value="1"/>
</dbReference>
<accession>A0ABX5QI99</accession>
<protein>
    <submittedName>
        <fullName evidence="6">FAD-dependent oxidoreductase</fullName>
    </submittedName>
</protein>
<keyword evidence="4" id="KW-0560">Oxidoreductase</keyword>
<dbReference type="InterPro" id="IPR036188">
    <property type="entry name" value="FAD/NAD-bd_sf"/>
</dbReference>
<evidence type="ECO:0000256" key="4">
    <source>
        <dbReference type="ARBA" id="ARBA00023002"/>
    </source>
</evidence>
<dbReference type="Gene3D" id="3.30.9.10">
    <property type="entry name" value="D-Amino Acid Oxidase, subunit A, domain 2"/>
    <property type="match status" value="1"/>
</dbReference>
<keyword evidence="7" id="KW-1185">Reference proteome</keyword>
<feature type="domain" description="FAD dependent oxidoreductase" evidence="5">
    <location>
        <begin position="6"/>
        <end position="354"/>
    </location>
</feature>
<evidence type="ECO:0000259" key="5">
    <source>
        <dbReference type="Pfam" id="PF01266"/>
    </source>
</evidence>
<dbReference type="SUPFAM" id="SSF51905">
    <property type="entry name" value="FAD/NAD(P)-binding domain"/>
    <property type="match status" value="1"/>
</dbReference>
<dbReference type="Gene3D" id="3.50.50.60">
    <property type="entry name" value="FAD/NAD(P)-binding domain"/>
    <property type="match status" value="1"/>
</dbReference>
<sequence>MSDTAIVIGAGAWGLPTALQLQDRGWRVTLIERFDAGGPYASSGGSTRLWRLADTRVWRARAMLGTLGAMERLSERLGTPVFRRTGLLWRDHSSLPDVAQALASIGQPVERVAADRVAERFAGLRPDGRDALFVEQAGVVLADRLLREALAAFTATGGRYRPSTRATGIEPGVRSVRVALADGDALEADQVLVAAGPGTAELLPGLDLALPLTPYIEQVVTIGDPAASPPAPDLPGLIDCPTGDAPGVYAMPNGAAGYKVGLDQPLRPLAGGTLGDDLDRAEHPRRTEQIRARVERDLTAVPPRVLATQVCTWTDSGDGDFIVGRTHPRVVLACGDSGEGFKYAAFMGEYLADLIEGGAGDPEFQRRWRPGRFGRDTPPRTRFDAIGRH</sequence>
<dbReference type="EMBL" id="CP035037">
    <property type="protein sequence ID" value="QAB18809.1"/>
    <property type="molecule type" value="Genomic_DNA"/>
</dbReference>
<keyword evidence="3" id="KW-0274">FAD</keyword>
<proteinExistence type="predicted"/>
<gene>
    <name evidence="6" type="ORF">Leucomu_13605</name>
</gene>
<dbReference type="Pfam" id="PF01266">
    <property type="entry name" value="DAO"/>
    <property type="match status" value="1"/>
</dbReference>